<proteinExistence type="predicted"/>
<protein>
    <submittedName>
        <fullName evidence="2">WGS project CAEQ00000000 data, annotated contig 1995</fullName>
    </submittedName>
</protein>
<evidence type="ECO:0000313" key="3">
    <source>
        <dbReference type="Proteomes" id="UP000000702"/>
    </source>
</evidence>
<dbReference type="AlphaFoldDB" id="F9WAN1"/>
<dbReference type="EMBL" id="CAEQ01001458">
    <property type="protein sequence ID" value="CCD14302.1"/>
    <property type="molecule type" value="Genomic_DNA"/>
</dbReference>
<dbReference type="Proteomes" id="UP000000702">
    <property type="component" value="Unassembled WGS sequence"/>
</dbReference>
<gene>
    <name evidence="2" type="ORF">TCIL3000_0_49360</name>
</gene>
<reference evidence="2 3" key="2">
    <citation type="journal article" date="2012" name="Proc. Natl. Acad. Sci. U.S.A.">
        <title>Antigenic diversity is generated by distinct evolutionary mechanisms in African trypanosome species.</title>
        <authorList>
            <person name="Jackson A.P."/>
            <person name="Berry A."/>
            <person name="Aslett M."/>
            <person name="Allison H.C."/>
            <person name="Burton P."/>
            <person name="Vavrova-Anderson J."/>
            <person name="Brown R."/>
            <person name="Browne H."/>
            <person name="Corton N."/>
            <person name="Hauser H."/>
            <person name="Gamble J."/>
            <person name="Gilderthorp R."/>
            <person name="Marcello L."/>
            <person name="McQuillan J."/>
            <person name="Otto T.D."/>
            <person name="Quail M.A."/>
            <person name="Sanders M.J."/>
            <person name="van Tonder A."/>
            <person name="Ginger M.L."/>
            <person name="Field M.C."/>
            <person name="Barry J.D."/>
            <person name="Hertz-Fowler C."/>
            <person name="Berriman M."/>
        </authorList>
    </citation>
    <scope>NUCLEOTIDE SEQUENCE [LARGE SCALE GENOMIC DNA]</scope>
    <source>
        <strain evidence="2 3">IL3000</strain>
    </source>
</reference>
<dbReference type="OMA" id="LCCAINV"/>
<accession>F9WAN1</accession>
<comment type="caution">
    <text evidence="2">The sequence shown here is derived from an EMBL/GenBank/DDBJ whole genome shotgun (WGS) entry which is preliminary data.</text>
</comment>
<organism evidence="2 3">
    <name type="scientific">Trypanosoma congolense (strain IL3000)</name>
    <dbReference type="NCBI Taxonomy" id="1068625"/>
    <lineage>
        <taxon>Eukaryota</taxon>
        <taxon>Discoba</taxon>
        <taxon>Euglenozoa</taxon>
        <taxon>Kinetoplastea</taxon>
        <taxon>Metakinetoplastina</taxon>
        <taxon>Trypanosomatida</taxon>
        <taxon>Trypanosomatidae</taxon>
        <taxon>Trypanosoma</taxon>
        <taxon>Nannomonas</taxon>
    </lineage>
</organism>
<keyword evidence="3" id="KW-1185">Reference proteome</keyword>
<dbReference type="Gene3D" id="1.25.10.10">
    <property type="entry name" value="Leucine-rich Repeat Variant"/>
    <property type="match status" value="1"/>
</dbReference>
<name>F9WAN1_TRYCI</name>
<reference evidence="3" key="1">
    <citation type="submission" date="2011-07" db="EMBL/GenBank/DDBJ databases">
        <title>Divergent evolution of antigenic variation in African trypanosomes.</title>
        <authorList>
            <person name="Jackson A.P."/>
            <person name="Berry A."/>
            <person name="Allison H.C."/>
            <person name="Burton P."/>
            <person name="Anderson J."/>
            <person name="Aslett M."/>
            <person name="Brown R."/>
            <person name="Corton N."/>
            <person name="Harris D."/>
            <person name="Hauser H."/>
            <person name="Gamble J."/>
            <person name="Gilderthorp R."/>
            <person name="McQuillan J."/>
            <person name="Quail M.A."/>
            <person name="Sanders M."/>
            <person name="Van Tonder A."/>
            <person name="Ginger M.L."/>
            <person name="Donelson J.E."/>
            <person name="Field M.C."/>
            <person name="Barry J.D."/>
            <person name="Berriman M."/>
            <person name="Hertz-Fowler C."/>
        </authorList>
    </citation>
    <scope>NUCLEOTIDE SEQUENCE [LARGE SCALE GENOMIC DNA]</scope>
    <source>
        <strain evidence="3">IL3000</strain>
    </source>
</reference>
<feature type="region of interest" description="Disordered" evidence="1">
    <location>
        <begin position="1"/>
        <end position="39"/>
    </location>
</feature>
<sequence>MPKRKRCDEYDSSFSGSLTPASKRRGSSPSSQKLFHAASQPASESFNSFSCTHLCSSEDVSAASENSNKSAASAPFPGKCRAVDGSQNLSEGAFETDLSFFCREEEEIADMCMYLAHVVSSSRTPEALTKLVQYFLEHSQETVMSSLKRAGLQPQLFSVLCKASAYHITGAKEELFIRFVAHLVALSEEEVLSNAGLVEFFLGHVQQRGTTPITPTPKVAHWSQRTKVQPPKQSEDKRNTELQEAIAELCGGNCTASAKVLSLRALLELIFRQNRVILFPGDNSACLVFADMGGFEVVTQMLEEAECEDALHLLEVVTLCEELCKLHQDRLQQMILRLVQLITKEWKKNEGDRVNLALRVLTNSTNLLPHALSGAAESADRTALVSVTREILMDQNTPMDRLAFALCFATNIAKWEVSVGRDEFISSLVDCPSFLPRIAELTIRFYNSNKNEQYVIAGYYALLLAVLSLCDTTNLQLRVPVITSIAQATKGTLVGKSTASKPMTLIVVILQEFVLFQSSAHSLTKEGLIAMNNVIERVMERNGIEVTPEG</sequence>
<dbReference type="VEuPathDB" id="TriTrypDB:TcIL3000_0_49360"/>
<evidence type="ECO:0000256" key="1">
    <source>
        <dbReference type="SAM" id="MobiDB-lite"/>
    </source>
</evidence>
<evidence type="ECO:0000313" key="2">
    <source>
        <dbReference type="EMBL" id="CCD14302.1"/>
    </source>
</evidence>
<dbReference type="InterPro" id="IPR011989">
    <property type="entry name" value="ARM-like"/>
</dbReference>